<reference evidence="1 2" key="1">
    <citation type="submission" date="2024-08" db="EMBL/GenBank/DDBJ databases">
        <title>Whole-genome sequencing of halo(alkali)philic microorganisms from hypersaline lakes.</title>
        <authorList>
            <person name="Sorokin D.Y."/>
            <person name="Merkel A.Y."/>
            <person name="Messina E."/>
            <person name="Yakimov M."/>
        </authorList>
    </citation>
    <scope>NUCLEOTIDE SEQUENCE [LARGE SCALE GENOMIC DNA]</scope>
    <source>
        <strain evidence="1 2">AB-hyl4</strain>
    </source>
</reference>
<sequence length="232" mass="25430">MSHFPTRTRGFTLIELLVVISIVALLIAILLPALSAARQTARQIQCLSNQRQLGIIQSIYAQDDDDQLPMSLHGAETDGYSWVYYLRPYFGVNPAAVHRNNSPDYEAFHCTNTGLAPGTRHPGLIYAQNMLVAGVFVPGVIGRGRVPLGAVDRPSRTISIAETDYADRNLSLVLSNHFDGAQQDTGTLFSAMTVSTKWHTGAINVLWLDGHAGSEVNTPELRSETHYLRATN</sequence>
<dbReference type="EMBL" id="JBGUBD010000009">
    <property type="protein sequence ID" value="MFA9479545.1"/>
    <property type="molecule type" value="Genomic_DNA"/>
</dbReference>
<dbReference type="NCBIfam" id="TIGR02532">
    <property type="entry name" value="IV_pilin_GFxxxE"/>
    <property type="match status" value="1"/>
</dbReference>
<dbReference type="Pfam" id="PF07963">
    <property type="entry name" value="N_methyl"/>
    <property type="match status" value="1"/>
</dbReference>
<organism evidence="1 2">
    <name type="scientific">Natronomicrosphaera hydrolytica</name>
    <dbReference type="NCBI Taxonomy" id="3242702"/>
    <lineage>
        <taxon>Bacteria</taxon>
        <taxon>Pseudomonadati</taxon>
        <taxon>Planctomycetota</taxon>
        <taxon>Phycisphaerae</taxon>
        <taxon>Phycisphaerales</taxon>
        <taxon>Phycisphaeraceae</taxon>
        <taxon>Natronomicrosphaera</taxon>
    </lineage>
</organism>
<gene>
    <name evidence="1" type="ORF">ACERK3_14745</name>
</gene>
<evidence type="ECO:0000313" key="2">
    <source>
        <dbReference type="Proteomes" id="UP001575105"/>
    </source>
</evidence>
<dbReference type="PANTHER" id="PTHR30093:SF2">
    <property type="entry name" value="TYPE II SECRETION SYSTEM PROTEIN H"/>
    <property type="match status" value="1"/>
</dbReference>
<evidence type="ECO:0000313" key="1">
    <source>
        <dbReference type="EMBL" id="MFA9479545.1"/>
    </source>
</evidence>
<dbReference type="InterPro" id="IPR045584">
    <property type="entry name" value="Pilin-like"/>
</dbReference>
<protein>
    <submittedName>
        <fullName evidence="1">Type II secretion system protein</fullName>
    </submittedName>
</protein>
<dbReference type="InterPro" id="IPR012902">
    <property type="entry name" value="N_methyl_site"/>
</dbReference>
<proteinExistence type="predicted"/>
<dbReference type="RefSeq" id="WP_425346464.1">
    <property type="nucleotide sequence ID" value="NZ_JBGUBD010000009.1"/>
</dbReference>
<keyword evidence="2" id="KW-1185">Reference proteome</keyword>
<dbReference type="SUPFAM" id="SSF54523">
    <property type="entry name" value="Pili subunits"/>
    <property type="match status" value="1"/>
</dbReference>
<comment type="caution">
    <text evidence="1">The sequence shown here is derived from an EMBL/GenBank/DDBJ whole genome shotgun (WGS) entry which is preliminary data.</text>
</comment>
<dbReference type="Proteomes" id="UP001575105">
    <property type="component" value="Unassembled WGS sequence"/>
</dbReference>
<dbReference type="Gene3D" id="3.30.700.10">
    <property type="entry name" value="Glycoprotein, Type 4 Pilin"/>
    <property type="match status" value="1"/>
</dbReference>
<dbReference type="PROSITE" id="PS00409">
    <property type="entry name" value="PROKAR_NTER_METHYL"/>
    <property type="match status" value="1"/>
</dbReference>
<dbReference type="PANTHER" id="PTHR30093">
    <property type="entry name" value="GENERAL SECRETION PATHWAY PROTEIN G"/>
    <property type="match status" value="1"/>
</dbReference>
<accession>A0ABV4U8U9</accession>
<name>A0ABV4U8U9_9BACT</name>